<evidence type="ECO:0000313" key="9">
    <source>
        <dbReference type="Proteomes" id="UP000654370"/>
    </source>
</evidence>
<evidence type="ECO:0000256" key="2">
    <source>
        <dbReference type="ARBA" id="ARBA00022692"/>
    </source>
</evidence>
<dbReference type="PANTHER" id="PTHR43908">
    <property type="entry name" value="AT29763P-RELATED"/>
    <property type="match status" value="1"/>
</dbReference>
<dbReference type="PANTHER" id="PTHR43908:SF3">
    <property type="entry name" value="AT29763P-RELATED"/>
    <property type="match status" value="1"/>
</dbReference>
<keyword evidence="9" id="KW-1185">Reference proteome</keyword>
<dbReference type="SUPFAM" id="SSF46565">
    <property type="entry name" value="Chaperone J-domain"/>
    <property type="match status" value="1"/>
</dbReference>
<accession>A0A8H7UDN2</accession>
<dbReference type="Pfam" id="PF00226">
    <property type="entry name" value="DnaJ"/>
    <property type="match status" value="1"/>
</dbReference>
<dbReference type="AlphaFoldDB" id="A0A8H7UDN2"/>
<feature type="non-terminal residue" evidence="8">
    <location>
        <position position="452"/>
    </location>
</feature>
<dbReference type="InterPro" id="IPR036869">
    <property type="entry name" value="J_dom_sf"/>
</dbReference>
<dbReference type="InterPro" id="IPR015399">
    <property type="entry name" value="DUF1977_DnaJ-like"/>
</dbReference>
<evidence type="ECO:0000256" key="6">
    <source>
        <dbReference type="SAM" id="Phobius"/>
    </source>
</evidence>
<feature type="region of interest" description="Disordered" evidence="5">
    <location>
        <begin position="111"/>
        <end position="144"/>
    </location>
</feature>
<comment type="subcellular location">
    <subcellularLocation>
        <location evidence="1">Membrane</location>
        <topology evidence="1">Single-pass membrane protein</topology>
    </subcellularLocation>
</comment>
<comment type="caution">
    <text evidence="8">The sequence shown here is derived from an EMBL/GenBank/DDBJ whole genome shotgun (WGS) entry which is preliminary data.</text>
</comment>
<dbReference type="InterPro" id="IPR001623">
    <property type="entry name" value="DnaJ_domain"/>
</dbReference>
<reference evidence="8" key="1">
    <citation type="submission" date="2020-12" db="EMBL/GenBank/DDBJ databases">
        <title>Metabolic potential, ecology and presence of endohyphal bacteria is reflected in genomic diversity of Mucoromycotina.</title>
        <authorList>
            <person name="Muszewska A."/>
            <person name="Okrasinska A."/>
            <person name="Steczkiewicz K."/>
            <person name="Drgas O."/>
            <person name="Orlowska M."/>
            <person name="Perlinska-Lenart U."/>
            <person name="Aleksandrzak-Piekarczyk T."/>
            <person name="Szatraj K."/>
            <person name="Zielenkiewicz U."/>
            <person name="Pilsyk S."/>
            <person name="Malc E."/>
            <person name="Mieczkowski P."/>
            <person name="Kruszewska J.S."/>
            <person name="Biernat P."/>
            <person name="Pawlowska J."/>
        </authorList>
    </citation>
    <scope>NUCLEOTIDE SEQUENCE</scope>
    <source>
        <strain evidence="8">WA0000067209</strain>
    </source>
</reference>
<evidence type="ECO:0000313" key="8">
    <source>
        <dbReference type="EMBL" id="KAG2179120.1"/>
    </source>
</evidence>
<evidence type="ECO:0000259" key="7">
    <source>
        <dbReference type="PROSITE" id="PS50076"/>
    </source>
</evidence>
<keyword evidence="4 6" id="KW-0472">Membrane</keyword>
<dbReference type="PROSITE" id="PS50076">
    <property type="entry name" value="DNAJ_2"/>
    <property type="match status" value="1"/>
</dbReference>
<organism evidence="8 9">
    <name type="scientific">Mortierella isabellina</name>
    <name type="common">Filamentous fungus</name>
    <name type="synonym">Umbelopsis isabellina</name>
    <dbReference type="NCBI Taxonomy" id="91625"/>
    <lineage>
        <taxon>Eukaryota</taxon>
        <taxon>Fungi</taxon>
        <taxon>Fungi incertae sedis</taxon>
        <taxon>Mucoromycota</taxon>
        <taxon>Mucoromycotina</taxon>
        <taxon>Umbelopsidomycetes</taxon>
        <taxon>Umbelopsidales</taxon>
        <taxon>Umbelopsidaceae</taxon>
        <taxon>Umbelopsis</taxon>
    </lineage>
</organism>
<dbReference type="GO" id="GO:0030544">
    <property type="term" value="F:Hsp70 protein binding"/>
    <property type="evidence" value="ECO:0007669"/>
    <property type="project" value="TreeGrafter"/>
</dbReference>
<keyword evidence="3 6" id="KW-1133">Transmembrane helix</keyword>
<dbReference type="InterPro" id="IPR051100">
    <property type="entry name" value="DnaJ_subfamily_B/C"/>
</dbReference>
<proteinExistence type="predicted"/>
<keyword evidence="2 6" id="KW-0812">Transmembrane</keyword>
<feature type="domain" description="J" evidence="7">
    <location>
        <begin position="160"/>
        <end position="224"/>
    </location>
</feature>
<evidence type="ECO:0000256" key="1">
    <source>
        <dbReference type="ARBA" id="ARBA00004167"/>
    </source>
</evidence>
<dbReference type="EMBL" id="JAEPQZ010000007">
    <property type="protein sequence ID" value="KAG2179120.1"/>
    <property type="molecule type" value="Genomic_DNA"/>
</dbReference>
<evidence type="ECO:0000256" key="5">
    <source>
        <dbReference type="SAM" id="MobiDB-lite"/>
    </source>
</evidence>
<feature type="transmembrane region" description="Helical" evidence="6">
    <location>
        <begin position="20"/>
        <end position="43"/>
    </location>
</feature>
<sequence length="452" mass="50356">SQSFDYVLKRNHTKVVESCTLLIGPFINHWRILIIPAAVIFLISSRSPHLAFVLMEVNKEEAIRCLSIAKNHFGNGSYISAVKLTKKSISLYPTDEAKAFLVKAEERAKNGGSTATATGSSASASASTDSAKRREHKAQTREYTQEQIEAVKRIRACGTDYYKVLSLEKTCTETEIKKSYRKLALQFHPDKNGAPGADEAFKMISKAFTVLSDSQKRAVFDAGGGDPEQRGGGSGSSMFNQFHQQRYASSSFGDELSPEDLFNAFFGGGGFDGPGFGPGFRSATFVGPGFRTRTFNTGGARRGQGQRQQPTSTWMTLAQLLPLLLLFGVSILSSLFSESTPQYSFDRTSLYSQARSTRQHRVDYYVNPSAFSSYEKNARKLREFEQNVELSWIRGLQAGCQNEKQIRNARINQARGGLFGFGYDEERYQQAVKMPMKSCEQLRSFGYNPDYY</sequence>
<dbReference type="Proteomes" id="UP000654370">
    <property type="component" value="Unassembled WGS sequence"/>
</dbReference>
<dbReference type="GO" id="GO:0005789">
    <property type="term" value="C:endoplasmic reticulum membrane"/>
    <property type="evidence" value="ECO:0007669"/>
    <property type="project" value="TreeGrafter"/>
</dbReference>
<dbReference type="OrthoDB" id="1507364at2759"/>
<dbReference type="FunFam" id="1.10.287.110:FF:000070">
    <property type="entry name" value="Endoplasmic reticulum protein, putative"/>
    <property type="match status" value="1"/>
</dbReference>
<dbReference type="PRINTS" id="PR00625">
    <property type="entry name" value="JDOMAIN"/>
</dbReference>
<protein>
    <recommendedName>
        <fullName evidence="7">J domain-containing protein</fullName>
    </recommendedName>
</protein>
<dbReference type="GO" id="GO:0071218">
    <property type="term" value="P:cellular response to misfolded protein"/>
    <property type="evidence" value="ECO:0007669"/>
    <property type="project" value="TreeGrafter"/>
</dbReference>
<feature type="compositionally biased region" description="Low complexity" evidence="5">
    <location>
        <begin position="111"/>
        <end position="129"/>
    </location>
</feature>
<evidence type="ECO:0000256" key="3">
    <source>
        <dbReference type="ARBA" id="ARBA00022989"/>
    </source>
</evidence>
<dbReference type="Pfam" id="PF09320">
    <property type="entry name" value="DUF1977"/>
    <property type="match status" value="1"/>
</dbReference>
<dbReference type="CDD" id="cd06257">
    <property type="entry name" value="DnaJ"/>
    <property type="match status" value="1"/>
</dbReference>
<dbReference type="SMART" id="SM00271">
    <property type="entry name" value="DnaJ"/>
    <property type="match status" value="1"/>
</dbReference>
<dbReference type="Gene3D" id="1.10.287.110">
    <property type="entry name" value="DnaJ domain"/>
    <property type="match status" value="1"/>
</dbReference>
<name>A0A8H7UDN2_MORIS</name>
<gene>
    <name evidence="8" type="ORF">INT43_001970</name>
</gene>
<evidence type="ECO:0000256" key="4">
    <source>
        <dbReference type="ARBA" id="ARBA00023136"/>
    </source>
</evidence>